<dbReference type="Proteomes" id="UP000472727">
    <property type="component" value="Unassembled WGS sequence"/>
</dbReference>
<evidence type="ECO:0000313" key="3">
    <source>
        <dbReference type="EMBL" id="KAF3227913.1"/>
    </source>
</evidence>
<evidence type="ECO:0000313" key="4">
    <source>
        <dbReference type="Proteomes" id="UP000472727"/>
    </source>
</evidence>
<reference evidence="3 4" key="1">
    <citation type="submission" date="2019-06" db="EMBL/GenBank/DDBJ databases">
        <authorList>
            <person name="Palmer J.M."/>
        </authorList>
    </citation>
    <scope>NUCLEOTIDE SEQUENCE [LARGE SCALE GENOMIC DNA]</scope>
    <source>
        <strain evidence="3 4">TWF106</strain>
    </source>
</reference>
<keyword evidence="2" id="KW-0732">Signal</keyword>
<feature type="compositionally biased region" description="Polar residues" evidence="1">
    <location>
        <begin position="394"/>
        <end position="403"/>
    </location>
</feature>
<accession>A0A7C8V1F9</accession>
<dbReference type="EMBL" id="WIWS01000005">
    <property type="protein sequence ID" value="KAF3227913.1"/>
    <property type="molecule type" value="Genomic_DNA"/>
</dbReference>
<feature type="chain" id="PRO_5028861024" evidence="2">
    <location>
        <begin position="19"/>
        <end position="453"/>
    </location>
</feature>
<feature type="region of interest" description="Disordered" evidence="1">
    <location>
        <begin position="371"/>
        <end position="406"/>
    </location>
</feature>
<evidence type="ECO:0000256" key="2">
    <source>
        <dbReference type="SAM" id="SignalP"/>
    </source>
</evidence>
<organism evidence="3 4">
    <name type="scientific">Orbilia oligospora</name>
    <name type="common">Nematode-trapping fungus</name>
    <name type="synonym">Arthrobotrys oligospora</name>
    <dbReference type="NCBI Taxonomy" id="2813651"/>
    <lineage>
        <taxon>Eukaryota</taxon>
        <taxon>Fungi</taxon>
        <taxon>Dikarya</taxon>
        <taxon>Ascomycota</taxon>
        <taxon>Pezizomycotina</taxon>
        <taxon>Orbiliomycetes</taxon>
        <taxon>Orbiliales</taxon>
        <taxon>Orbiliaceae</taxon>
        <taxon>Orbilia</taxon>
    </lineage>
</organism>
<proteinExistence type="predicted"/>
<feature type="region of interest" description="Disordered" evidence="1">
    <location>
        <begin position="413"/>
        <end position="432"/>
    </location>
</feature>
<sequence>MLMGELLTCLLMASAALAYEMAFLEELGPEMGELDPEGAIWNRYNNGIGCTEIPPNPSGYVEEIIIRVARNEPEPPALMAFFDNEDQAGSPPRSGCNIQDIVFIVHWYEMPSSQRVHYTFGTITHFSEVRRGSNLERFIQGLADRTGFLHEGDSASLDREPGADREWKVVKDDIEFSPVPYIGIGGQDPLYDSRSPSMESEYIEEPGAPLRLGNSMSNEIEIEIERAPDGNSSAGLRSDETDPFEEMYFFERNQPNFWISLVQQLGEVRDAAMAAGLYIPIPLGLRSRYSGEDLNALGLTIDPEAEEEILRDLADPTRLNPDIANVMIRPIYQIFTGSYPGIWNYLLEGNGWAAENESQIVEMSEIDLLAPGRGSERSASQSVGENSDMLGSRQPVQPGNYLSNDPVDRRAIASEDSMEFEEEASPPSFRWEGSNLDANAECLINDICIEDTP</sequence>
<evidence type="ECO:0000256" key="1">
    <source>
        <dbReference type="SAM" id="MobiDB-lite"/>
    </source>
</evidence>
<name>A0A7C8V1F9_ORBOL</name>
<protein>
    <submittedName>
        <fullName evidence="3">Uncharacterized protein</fullName>
    </submittedName>
</protein>
<feature type="signal peptide" evidence="2">
    <location>
        <begin position="1"/>
        <end position="18"/>
    </location>
</feature>
<comment type="caution">
    <text evidence="3">The sequence shown here is derived from an EMBL/GenBank/DDBJ whole genome shotgun (WGS) entry which is preliminary data.</text>
</comment>
<dbReference type="AlphaFoldDB" id="A0A7C8V1F9"/>
<gene>
    <name evidence="3" type="ORF">TWF106_008317</name>
</gene>